<dbReference type="EMBL" id="VSSQ01018731">
    <property type="protein sequence ID" value="MPM62177.1"/>
    <property type="molecule type" value="Genomic_DNA"/>
</dbReference>
<accession>A0A645B9V1</accession>
<evidence type="ECO:0000256" key="1">
    <source>
        <dbReference type="SAM" id="MobiDB-lite"/>
    </source>
</evidence>
<reference evidence="2" key="1">
    <citation type="submission" date="2019-08" db="EMBL/GenBank/DDBJ databases">
        <authorList>
            <person name="Kucharzyk K."/>
            <person name="Murdoch R.W."/>
            <person name="Higgins S."/>
            <person name="Loffler F."/>
        </authorList>
    </citation>
    <scope>NUCLEOTIDE SEQUENCE</scope>
</reference>
<proteinExistence type="predicted"/>
<sequence length="85" mass="9347">MGAARGRGQQVEAGLLCSAAVGGDWRCLRIPVRLLGGVAFAFRRPCALHHDGHAMDHHIEKTADQQTQDANRDRIHPLDTEHQTT</sequence>
<protein>
    <submittedName>
        <fullName evidence="2">Uncharacterized protein</fullName>
    </submittedName>
</protein>
<comment type="caution">
    <text evidence="2">The sequence shown here is derived from an EMBL/GenBank/DDBJ whole genome shotgun (WGS) entry which is preliminary data.</text>
</comment>
<organism evidence="2">
    <name type="scientific">bioreactor metagenome</name>
    <dbReference type="NCBI Taxonomy" id="1076179"/>
    <lineage>
        <taxon>unclassified sequences</taxon>
        <taxon>metagenomes</taxon>
        <taxon>ecological metagenomes</taxon>
    </lineage>
</organism>
<name>A0A645B9V1_9ZZZZ</name>
<dbReference type="AlphaFoldDB" id="A0A645B9V1"/>
<feature type="compositionally biased region" description="Basic and acidic residues" evidence="1">
    <location>
        <begin position="70"/>
        <end position="85"/>
    </location>
</feature>
<gene>
    <name evidence="2" type="ORF">SDC9_109043</name>
</gene>
<feature type="region of interest" description="Disordered" evidence="1">
    <location>
        <begin position="57"/>
        <end position="85"/>
    </location>
</feature>
<evidence type="ECO:0000313" key="2">
    <source>
        <dbReference type="EMBL" id="MPM62177.1"/>
    </source>
</evidence>